<dbReference type="AlphaFoldDB" id="A0A0L0C152"/>
<name>A0A0L0C152_LUCCU</name>
<proteinExistence type="predicted"/>
<gene>
    <name evidence="1" type="ORF">FF38_04148</name>
</gene>
<organism evidence="1 2">
    <name type="scientific">Lucilia cuprina</name>
    <name type="common">Green bottle fly</name>
    <name type="synonym">Australian sheep blowfly</name>
    <dbReference type="NCBI Taxonomy" id="7375"/>
    <lineage>
        <taxon>Eukaryota</taxon>
        <taxon>Metazoa</taxon>
        <taxon>Ecdysozoa</taxon>
        <taxon>Arthropoda</taxon>
        <taxon>Hexapoda</taxon>
        <taxon>Insecta</taxon>
        <taxon>Pterygota</taxon>
        <taxon>Neoptera</taxon>
        <taxon>Endopterygota</taxon>
        <taxon>Diptera</taxon>
        <taxon>Brachycera</taxon>
        <taxon>Muscomorpha</taxon>
        <taxon>Oestroidea</taxon>
        <taxon>Calliphoridae</taxon>
        <taxon>Luciliinae</taxon>
        <taxon>Lucilia</taxon>
    </lineage>
</organism>
<evidence type="ECO:0000313" key="2">
    <source>
        <dbReference type="Proteomes" id="UP000037069"/>
    </source>
</evidence>
<comment type="caution">
    <text evidence="1">The sequence shown here is derived from an EMBL/GenBank/DDBJ whole genome shotgun (WGS) entry which is preliminary data.</text>
</comment>
<accession>A0A0L0C152</accession>
<evidence type="ECO:0000313" key="1">
    <source>
        <dbReference type="EMBL" id="KNC26058.1"/>
    </source>
</evidence>
<dbReference type="Proteomes" id="UP000037069">
    <property type="component" value="Unassembled WGS sequence"/>
</dbReference>
<dbReference type="EMBL" id="JRES01001032">
    <property type="protein sequence ID" value="KNC26058.1"/>
    <property type="molecule type" value="Genomic_DNA"/>
</dbReference>
<reference evidence="1 2" key="1">
    <citation type="journal article" date="2015" name="Nat. Commun.">
        <title>Lucilia cuprina genome unlocks parasitic fly biology to underpin future interventions.</title>
        <authorList>
            <person name="Anstead C.A."/>
            <person name="Korhonen P.K."/>
            <person name="Young N.D."/>
            <person name="Hall R.S."/>
            <person name="Jex A.R."/>
            <person name="Murali S.C."/>
            <person name="Hughes D.S."/>
            <person name="Lee S.F."/>
            <person name="Perry T."/>
            <person name="Stroehlein A.J."/>
            <person name="Ansell B.R."/>
            <person name="Breugelmans B."/>
            <person name="Hofmann A."/>
            <person name="Qu J."/>
            <person name="Dugan S."/>
            <person name="Lee S.L."/>
            <person name="Chao H."/>
            <person name="Dinh H."/>
            <person name="Han Y."/>
            <person name="Doddapaneni H.V."/>
            <person name="Worley K.C."/>
            <person name="Muzny D.M."/>
            <person name="Ioannidis P."/>
            <person name="Waterhouse R.M."/>
            <person name="Zdobnov E.M."/>
            <person name="James P.J."/>
            <person name="Bagnall N.H."/>
            <person name="Kotze A.C."/>
            <person name="Gibbs R.A."/>
            <person name="Richards S."/>
            <person name="Batterham P."/>
            <person name="Gasser R.B."/>
        </authorList>
    </citation>
    <scope>NUCLEOTIDE SEQUENCE [LARGE SCALE GENOMIC DNA]</scope>
    <source>
        <strain evidence="1 2">LS</strain>
        <tissue evidence="1">Full body</tissue>
    </source>
</reference>
<keyword evidence="2" id="KW-1185">Reference proteome</keyword>
<sequence length="185" mass="20763">MDHILATRSLTLLSISCNHTIEMALLFRQQHLETYTQPINQEPSLCRDNVTKDVGISKVNSNPIAPENFPEVHLKSLPVCRRLCFFRKYLVVKAFEQTSHSQILGFSVTLIIAEVIFAEISLSVDVVKGIKVVVVTLLLLLLLTLEDIEFKFCDISAEVDELKTNKTFGACTIELSKLLEGKSND</sequence>
<protein>
    <submittedName>
        <fullName evidence="1">Uncharacterized protein</fullName>
    </submittedName>
</protein>